<dbReference type="GO" id="GO:0042594">
    <property type="term" value="P:response to starvation"/>
    <property type="evidence" value="ECO:0007669"/>
    <property type="project" value="TreeGrafter"/>
</dbReference>
<feature type="binding site" evidence="11">
    <location>
        <position position="291"/>
    </location>
    <ligand>
        <name>Mn(2+)</name>
        <dbReference type="ChEBI" id="CHEBI:29035"/>
    </ligand>
</feature>
<dbReference type="Proteomes" id="UP000579945">
    <property type="component" value="Unassembled WGS sequence"/>
</dbReference>
<feature type="domain" description="Phosphoenolpyruvate carboxykinase C-terminal P-loop" evidence="13">
    <location>
        <begin position="240"/>
        <end position="593"/>
    </location>
</feature>
<feature type="region of interest" description="Disordered" evidence="12">
    <location>
        <begin position="370"/>
        <end position="397"/>
    </location>
</feature>
<feature type="binding site" evidence="11">
    <location>
        <begin position="215"/>
        <end position="217"/>
    </location>
    <ligand>
        <name>substrate</name>
    </ligand>
</feature>
<evidence type="ECO:0000256" key="9">
    <source>
        <dbReference type="ARBA" id="ARBA00023211"/>
    </source>
</evidence>
<keyword evidence="16" id="KW-1185">Reference proteome</keyword>
<dbReference type="GO" id="GO:0071333">
    <property type="term" value="P:cellular response to glucose stimulus"/>
    <property type="evidence" value="ECO:0007669"/>
    <property type="project" value="TreeGrafter"/>
</dbReference>
<comment type="catalytic activity">
    <reaction evidence="11">
        <text>oxaloacetate + GTP = phosphoenolpyruvate + GDP + CO2</text>
        <dbReference type="Rhea" id="RHEA:10388"/>
        <dbReference type="ChEBI" id="CHEBI:16452"/>
        <dbReference type="ChEBI" id="CHEBI:16526"/>
        <dbReference type="ChEBI" id="CHEBI:37565"/>
        <dbReference type="ChEBI" id="CHEBI:58189"/>
        <dbReference type="ChEBI" id="CHEBI:58702"/>
        <dbReference type="EC" id="4.1.1.32"/>
    </reaction>
</comment>
<keyword evidence="6 11" id="KW-0547">Nucleotide-binding</keyword>
<comment type="function">
    <text evidence="11">Catalyzes the conversion of oxaloacetate (OAA) to phosphoenolpyruvate (PEP), the rate-limiting step in the metabolic pathway that produces glucose from lactate and other precursors derived from the citric acid cycle.</text>
</comment>
<keyword evidence="15" id="KW-0808">Transferase</keyword>
<feature type="active site" evidence="11">
    <location>
        <position position="268"/>
    </location>
</feature>
<feature type="binding site" evidence="11">
    <location>
        <position position="76"/>
    </location>
    <ligand>
        <name>substrate</name>
    </ligand>
</feature>
<evidence type="ECO:0000256" key="2">
    <source>
        <dbReference type="ARBA" id="ARBA00005796"/>
    </source>
</evidence>
<feature type="binding site" evidence="11">
    <location>
        <begin position="508"/>
        <end position="511"/>
    </location>
    <ligand>
        <name>GTP</name>
        <dbReference type="ChEBI" id="CHEBI:37565"/>
    </ligand>
</feature>
<comment type="similarity">
    <text evidence="2 11">Belongs to the phosphoenolpyruvate carboxykinase [GTP] family.</text>
</comment>
<dbReference type="GO" id="GO:0016301">
    <property type="term" value="F:kinase activity"/>
    <property type="evidence" value="ECO:0007669"/>
    <property type="project" value="UniProtKB-KW"/>
</dbReference>
<keyword evidence="11" id="KW-0963">Cytoplasm</keyword>
<feature type="binding site" evidence="11">
    <location>
        <begin position="381"/>
        <end position="383"/>
    </location>
    <ligand>
        <name>substrate</name>
    </ligand>
</feature>
<dbReference type="InterPro" id="IPR018091">
    <property type="entry name" value="PEP_carboxykin_GTP_CS"/>
</dbReference>
<dbReference type="EC" id="4.1.1.32" evidence="11"/>
<evidence type="ECO:0000256" key="12">
    <source>
        <dbReference type="SAM" id="MobiDB-lite"/>
    </source>
</evidence>
<feature type="binding site" evidence="11">
    <location>
        <position position="244"/>
    </location>
    <ligand>
        <name>Mn(2+)</name>
        <dbReference type="ChEBI" id="CHEBI:29035"/>
    </ligand>
</feature>
<keyword evidence="5 11" id="KW-0479">Metal-binding</keyword>
<comment type="subcellular location">
    <subcellularLocation>
        <location evidence="11">Cytoplasm</location>
    </subcellularLocation>
</comment>
<organism evidence="15 16">
    <name type="scientific">Nonomuraea dietziae</name>
    <dbReference type="NCBI Taxonomy" id="65515"/>
    <lineage>
        <taxon>Bacteria</taxon>
        <taxon>Bacillati</taxon>
        <taxon>Actinomycetota</taxon>
        <taxon>Actinomycetes</taxon>
        <taxon>Streptosporangiales</taxon>
        <taxon>Streptosporangiaceae</taxon>
        <taxon>Nonomuraea</taxon>
    </lineage>
</organism>
<dbReference type="UniPathway" id="UPA00138"/>
<evidence type="ECO:0000256" key="1">
    <source>
        <dbReference type="ARBA" id="ARBA00004742"/>
    </source>
</evidence>
<dbReference type="GO" id="GO:0046327">
    <property type="term" value="P:glycerol biosynthetic process from pyruvate"/>
    <property type="evidence" value="ECO:0007669"/>
    <property type="project" value="TreeGrafter"/>
</dbReference>
<dbReference type="PANTHER" id="PTHR11561">
    <property type="entry name" value="PHOSPHOENOLPYRUVATE CARBOXYKINASE"/>
    <property type="match status" value="1"/>
</dbReference>
<dbReference type="GO" id="GO:0030145">
    <property type="term" value="F:manganese ion binding"/>
    <property type="evidence" value="ECO:0007669"/>
    <property type="project" value="UniProtKB-UniRule"/>
</dbReference>
<dbReference type="SUPFAM" id="SSF68923">
    <property type="entry name" value="PEP carboxykinase N-terminal domain"/>
    <property type="match status" value="1"/>
</dbReference>
<keyword evidence="10 11" id="KW-0456">Lyase</keyword>
<evidence type="ECO:0000259" key="13">
    <source>
        <dbReference type="Pfam" id="PF00821"/>
    </source>
</evidence>
<dbReference type="GO" id="GO:0005525">
    <property type="term" value="F:GTP binding"/>
    <property type="evidence" value="ECO:0007669"/>
    <property type="project" value="UniProtKB-UniRule"/>
</dbReference>
<dbReference type="RefSeq" id="WP_183655297.1">
    <property type="nucleotide sequence ID" value="NZ_JACIBV010000001.1"/>
</dbReference>
<evidence type="ECO:0000256" key="8">
    <source>
        <dbReference type="ARBA" id="ARBA00023134"/>
    </source>
</evidence>
<dbReference type="GO" id="GO:0006094">
    <property type="term" value="P:gluconeogenesis"/>
    <property type="evidence" value="ECO:0007669"/>
    <property type="project" value="UniProtKB-UniRule"/>
</dbReference>
<keyword evidence="15" id="KW-0418">Kinase</keyword>
<gene>
    <name evidence="11" type="primary">pckG</name>
    <name evidence="15" type="ORF">FHR33_006366</name>
</gene>
<sequence length="596" mass="66129">MSLSVEVHTPTTNQKLVDWVNEIAALTQPARIEWCDGSEAEWTRLTNLLVDQGTFTRLAKRPNSFYAKSDPSDVARVEDRTFICSEREEDAGPTNNWIAPAEMRQTFGELFKGCMRGRTMYVVPFCMGPLGGEISQLGVEITDSPYVAVSMRIMTRMGEEALRLIERRGDFVKAVHSVGAPLAEGQQDVPWPCSSTKYISHFPETREIWSYGSGYGGNALLGKKCYALRIASVMARDEGWLAEHMLILKLTPPEGETRYVAAAFPSACGKTNLAMLQPTIPGWKVETIGDDIAWMRYGADGRLYAINPEAGFFGVAPGTGETTNANAVKTLWGNSIFTNVALTDDGDVWWEGLTDEPPAHLTDWKGRSWTPGSDEPAAHPNARFTTPASQAPTIAPEWQDPKGVPISAILFGGRRATAVPLVTESLSWQHGVFLGANVASEKTAAAEGKVGELRYDPFAMLPFCGYNMGDYFGHWLAMGRREGAKPPRIYYVNWFRKDDAGRFIWPGFGENSRVLKWIVERLNGEAEAVSTPIGLLPKTLDTDGLDLPEEDLRTLLTVDREVWREEAALIPAHFEKFGDHLPKELWSEYNALLDRL</sequence>
<dbReference type="NCBIfam" id="NF003253">
    <property type="entry name" value="PRK04210.1"/>
    <property type="match status" value="1"/>
</dbReference>
<dbReference type="AlphaFoldDB" id="A0A7W5YAL2"/>
<protein>
    <recommendedName>
        <fullName evidence="11">Phosphoenolpyruvate carboxykinase [GTP]</fullName>
        <shortName evidence="11">PEP carboxykinase</shortName>
        <shortName evidence="11">PEPCK</shortName>
        <ecNumber evidence="11">4.1.1.32</ecNumber>
    </recommendedName>
    <alternativeName>
        <fullName evidence="11">GTP-dependent phosphoenolpyruvate carboxykinase</fullName>
        <shortName evidence="11">GTP-PEPCK</shortName>
    </alternativeName>
</protein>
<dbReference type="GO" id="GO:0005829">
    <property type="term" value="C:cytosol"/>
    <property type="evidence" value="ECO:0007669"/>
    <property type="project" value="TreeGrafter"/>
</dbReference>
<evidence type="ECO:0000256" key="3">
    <source>
        <dbReference type="ARBA" id="ARBA00011245"/>
    </source>
</evidence>
<dbReference type="Pfam" id="PF17297">
    <property type="entry name" value="PEPCK_N"/>
    <property type="match status" value="1"/>
</dbReference>
<evidence type="ECO:0000256" key="4">
    <source>
        <dbReference type="ARBA" id="ARBA00022432"/>
    </source>
</evidence>
<dbReference type="CDD" id="cd00819">
    <property type="entry name" value="PEPCK_GTP"/>
    <property type="match status" value="1"/>
</dbReference>
<dbReference type="GO" id="GO:0019543">
    <property type="term" value="P:propionate catabolic process"/>
    <property type="evidence" value="ECO:0007669"/>
    <property type="project" value="TreeGrafter"/>
</dbReference>
<feature type="binding site" evidence="11">
    <location>
        <position position="414"/>
    </location>
    <ligand>
        <name>GTP</name>
        <dbReference type="ChEBI" id="CHEBI:37565"/>
    </ligand>
</feature>
<evidence type="ECO:0000313" key="16">
    <source>
        <dbReference type="Proteomes" id="UP000579945"/>
    </source>
</evidence>
<dbReference type="InterPro" id="IPR013035">
    <property type="entry name" value="PEP_carboxykinase_C"/>
</dbReference>
<comment type="subunit">
    <text evidence="3 11">Monomer.</text>
</comment>
<comment type="cofactor">
    <cofactor evidence="11">
        <name>Mn(2+)</name>
        <dbReference type="ChEBI" id="CHEBI:29035"/>
    </cofactor>
    <text evidence="11">Binds 1 Mn(2+) ion per subunit.</text>
</comment>
<accession>A0A7W5YAL2</accession>
<dbReference type="Gene3D" id="2.170.8.10">
    <property type="entry name" value="Phosphoenolpyruvate Carboxykinase, domain 2"/>
    <property type="match status" value="1"/>
</dbReference>
<dbReference type="GO" id="GO:0033993">
    <property type="term" value="P:response to lipid"/>
    <property type="evidence" value="ECO:0007669"/>
    <property type="project" value="TreeGrafter"/>
</dbReference>
<dbReference type="EMBL" id="JACIBV010000001">
    <property type="protein sequence ID" value="MBB3730506.1"/>
    <property type="molecule type" value="Genomic_DNA"/>
</dbReference>
<dbReference type="InterPro" id="IPR008210">
    <property type="entry name" value="PEP_carboxykinase_N"/>
</dbReference>
<dbReference type="PIRSF" id="PIRSF001348">
    <property type="entry name" value="PEP_carboxykinase_GTP"/>
    <property type="match status" value="1"/>
</dbReference>
<name>A0A7W5YAL2_9ACTN</name>
<evidence type="ECO:0000256" key="7">
    <source>
        <dbReference type="ARBA" id="ARBA00022793"/>
    </source>
</evidence>
<evidence type="ECO:0000313" key="15">
    <source>
        <dbReference type="EMBL" id="MBB3730506.1"/>
    </source>
</evidence>
<keyword evidence="4 11" id="KW-0312">Gluconeogenesis</keyword>
<feature type="binding site" evidence="11">
    <location>
        <position position="266"/>
    </location>
    <ligand>
        <name>substrate</name>
    </ligand>
</feature>
<dbReference type="GO" id="GO:0004613">
    <property type="term" value="F:phosphoenolpyruvate carboxykinase (GTP) activity"/>
    <property type="evidence" value="ECO:0007669"/>
    <property type="project" value="UniProtKB-UniRule"/>
</dbReference>
<dbReference type="Gene3D" id="3.90.228.20">
    <property type="match status" value="1"/>
</dbReference>
<comment type="pathway">
    <text evidence="1 11">Carbohydrate biosynthesis; gluconeogenesis.</text>
</comment>
<feature type="compositionally biased region" description="Polar residues" evidence="12">
    <location>
        <begin position="383"/>
        <end position="392"/>
    </location>
</feature>
<dbReference type="InterPro" id="IPR008209">
    <property type="entry name" value="PEP_carboxykinase_GTP"/>
</dbReference>
<evidence type="ECO:0000256" key="5">
    <source>
        <dbReference type="ARBA" id="ARBA00022723"/>
    </source>
</evidence>
<dbReference type="HAMAP" id="MF_00452">
    <property type="entry name" value="PEPCK_GTP"/>
    <property type="match status" value="1"/>
</dbReference>
<dbReference type="Pfam" id="PF00821">
    <property type="entry name" value="PEPCK_GTP"/>
    <property type="match status" value="1"/>
</dbReference>
<reference evidence="15 16" key="1">
    <citation type="submission" date="2020-08" db="EMBL/GenBank/DDBJ databases">
        <title>Sequencing the genomes of 1000 actinobacteria strains.</title>
        <authorList>
            <person name="Klenk H.-P."/>
        </authorList>
    </citation>
    <scope>NUCLEOTIDE SEQUENCE [LARGE SCALE GENOMIC DNA]</scope>
    <source>
        <strain evidence="15 16">DSM 44320</strain>
    </source>
</reference>
<comment type="caution">
    <text evidence="15">The sequence shown here is derived from an EMBL/GenBank/DDBJ whole genome shotgun (WGS) entry which is preliminary data.</text>
</comment>
<dbReference type="GO" id="GO:0006107">
    <property type="term" value="P:oxaloacetate metabolic process"/>
    <property type="evidence" value="ECO:0007669"/>
    <property type="project" value="TreeGrafter"/>
</dbReference>
<evidence type="ECO:0000256" key="11">
    <source>
        <dbReference type="HAMAP-Rule" id="MF_00452"/>
    </source>
</evidence>
<keyword evidence="8 11" id="KW-0342">GTP-binding</keyword>
<keyword evidence="15" id="KW-0670">Pyruvate</keyword>
<feature type="domain" description="Phosphoenolpyruvate carboxykinase GTP-utilising N-terminal" evidence="14">
    <location>
        <begin position="18"/>
        <end position="236"/>
    </location>
</feature>
<dbReference type="SUPFAM" id="SSF53795">
    <property type="entry name" value="PEP carboxykinase-like"/>
    <property type="match status" value="1"/>
</dbReference>
<dbReference type="Gene3D" id="3.40.449.10">
    <property type="entry name" value="Phosphoenolpyruvate Carboxykinase, domain 1"/>
    <property type="match status" value="1"/>
</dbReference>
<feature type="binding site" evidence="11">
    <location>
        <begin position="267"/>
        <end position="272"/>
    </location>
    <ligand>
        <name>GTP</name>
        <dbReference type="ChEBI" id="CHEBI:37565"/>
    </ligand>
</feature>
<feature type="binding site" evidence="11">
    <location>
        <position position="224"/>
    </location>
    <ligand>
        <name>Mn(2+)</name>
        <dbReference type="ChEBI" id="CHEBI:29035"/>
    </ligand>
</feature>
<dbReference type="InterPro" id="IPR035077">
    <property type="entry name" value="PEP_carboxykinase_GTP_C"/>
</dbReference>
<dbReference type="InterPro" id="IPR035078">
    <property type="entry name" value="PEP_carboxykinase_GTP_N"/>
</dbReference>
<proteinExistence type="inferred from homology"/>
<dbReference type="PANTHER" id="PTHR11561:SF0">
    <property type="entry name" value="PHOSPHOENOLPYRUVATE CARBOXYKINASE [GTP]-RELATED"/>
    <property type="match status" value="1"/>
</dbReference>
<evidence type="ECO:0000256" key="6">
    <source>
        <dbReference type="ARBA" id="ARBA00022741"/>
    </source>
</evidence>
<keyword evidence="9 11" id="KW-0464">Manganese</keyword>
<evidence type="ECO:0000256" key="10">
    <source>
        <dbReference type="ARBA" id="ARBA00023239"/>
    </source>
</evidence>
<dbReference type="GeneID" id="95392648"/>
<dbReference type="PROSITE" id="PS00505">
    <property type="entry name" value="PEPCK_GTP"/>
    <property type="match status" value="1"/>
</dbReference>
<evidence type="ECO:0000259" key="14">
    <source>
        <dbReference type="Pfam" id="PF17297"/>
    </source>
</evidence>
<keyword evidence="7 11" id="KW-0210">Decarboxylase</keyword>
<feature type="binding site" evidence="11">
    <location>
        <position position="383"/>
    </location>
    <ligand>
        <name>GTP</name>
        <dbReference type="ChEBI" id="CHEBI:37565"/>
    </ligand>
</feature>
<dbReference type="FunFam" id="3.40.449.10:FF:000005">
    <property type="entry name" value="Phosphoenolpyruvate carboxykinase [GTP]"/>
    <property type="match status" value="1"/>
</dbReference>